<reference evidence="2 3" key="1">
    <citation type="submission" date="2024-12" db="EMBL/GenBank/DDBJ databases">
        <title>Forecasting of Potato common scab and diversities of Pathogenic streptomyces spp. in china.</title>
        <authorList>
            <person name="Handique U."/>
            <person name="Wu J."/>
        </authorList>
    </citation>
    <scope>NUCLEOTIDE SEQUENCE [LARGE SCALE GENOMIC DNA]</scope>
    <source>
        <strain evidence="2 3">ZRIMU1585</strain>
    </source>
</reference>
<dbReference type="RefSeq" id="WP_409097804.1">
    <property type="nucleotide sequence ID" value="NZ_JBJVNE010000059.1"/>
</dbReference>
<organism evidence="2 3">
    <name type="scientific">Streptomyces galilaeus</name>
    <dbReference type="NCBI Taxonomy" id="33899"/>
    <lineage>
        <taxon>Bacteria</taxon>
        <taxon>Bacillati</taxon>
        <taxon>Actinomycetota</taxon>
        <taxon>Actinomycetes</taxon>
        <taxon>Kitasatosporales</taxon>
        <taxon>Streptomycetaceae</taxon>
        <taxon>Streptomyces</taxon>
    </lineage>
</organism>
<comment type="caution">
    <text evidence="2">The sequence shown here is derived from an EMBL/GenBank/DDBJ whole genome shotgun (WGS) entry which is preliminary data.</text>
</comment>
<protein>
    <submittedName>
        <fullName evidence="2">Uncharacterized protein</fullName>
    </submittedName>
</protein>
<dbReference type="EMBL" id="JBJVNE010000059">
    <property type="protein sequence ID" value="MFM9653536.1"/>
    <property type="molecule type" value="Genomic_DNA"/>
</dbReference>
<gene>
    <name evidence="2" type="ORF">ACKI1S_46620</name>
</gene>
<dbReference type="Proteomes" id="UP001631993">
    <property type="component" value="Unassembled WGS sequence"/>
</dbReference>
<evidence type="ECO:0000256" key="1">
    <source>
        <dbReference type="SAM" id="MobiDB-lite"/>
    </source>
</evidence>
<sequence length="80" mass="8255">MTDSHQVPGQLPLLPADPPRWGGPAAVTADPIVTSGRTEYTVRCDGAGGCGQRHRHTAPGIRTAPCGATYTVPESVSDTS</sequence>
<keyword evidence="3" id="KW-1185">Reference proteome</keyword>
<evidence type="ECO:0000313" key="2">
    <source>
        <dbReference type="EMBL" id="MFM9653536.1"/>
    </source>
</evidence>
<accession>A0ABW9IYM1</accession>
<proteinExistence type="predicted"/>
<feature type="region of interest" description="Disordered" evidence="1">
    <location>
        <begin position="1"/>
        <end position="25"/>
    </location>
</feature>
<name>A0ABW9IYM1_STRGJ</name>
<evidence type="ECO:0000313" key="3">
    <source>
        <dbReference type="Proteomes" id="UP001631993"/>
    </source>
</evidence>